<protein>
    <submittedName>
        <fullName evidence="2">T9SS type B sorting domain-containing protein</fullName>
    </submittedName>
</protein>
<accession>A0ABT7ZWP9</accession>
<dbReference type="RefSeq" id="WP_290207098.1">
    <property type="nucleotide sequence ID" value="NZ_JASDDK010000004.1"/>
</dbReference>
<gene>
    <name evidence="2" type="ORF">QMA06_11970</name>
</gene>
<evidence type="ECO:0000313" key="2">
    <source>
        <dbReference type="EMBL" id="MDN3493440.1"/>
    </source>
</evidence>
<feature type="chain" id="PRO_5047335073" evidence="1">
    <location>
        <begin position="20"/>
        <end position="1146"/>
    </location>
</feature>
<organism evidence="2 3">
    <name type="scientific">Winogradskyella bathintestinalis</name>
    <dbReference type="NCBI Taxonomy" id="3035208"/>
    <lineage>
        <taxon>Bacteria</taxon>
        <taxon>Pseudomonadati</taxon>
        <taxon>Bacteroidota</taxon>
        <taxon>Flavobacteriia</taxon>
        <taxon>Flavobacteriales</taxon>
        <taxon>Flavobacteriaceae</taxon>
        <taxon>Winogradskyella</taxon>
    </lineage>
</organism>
<dbReference type="Pfam" id="PF13585">
    <property type="entry name" value="CHU_C"/>
    <property type="match status" value="1"/>
</dbReference>
<dbReference type="InterPro" id="IPR026341">
    <property type="entry name" value="T9SS_type_B"/>
</dbReference>
<evidence type="ECO:0000256" key="1">
    <source>
        <dbReference type="SAM" id="SignalP"/>
    </source>
</evidence>
<dbReference type="Proteomes" id="UP001231197">
    <property type="component" value="Unassembled WGS sequence"/>
</dbReference>
<keyword evidence="3" id="KW-1185">Reference proteome</keyword>
<name>A0ABT7ZWP9_9FLAO</name>
<feature type="signal peptide" evidence="1">
    <location>
        <begin position="1"/>
        <end position="19"/>
    </location>
</feature>
<dbReference type="SUPFAM" id="SSF63829">
    <property type="entry name" value="Calcium-dependent phosphotriesterase"/>
    <property type="match status" value="1"/>
</dbReference>
<keyword evidence="1" id="KW-0732">Signal</keyword>
<dbReference type="EMBL" id="JASDDK010000004">
    <property type="protein sequence ID" value="MDN3493440.1"/>
    <property type="molecule type" value="Genomic_DNA"/>
</dbReference>
<reference evidence="2 3" key="1">
    <citation type="journal article" date="2023" name="Int. J. Syst. Evol. Microbiol.">
        <title>Winogradskyella bathintestinalis sp. nov., isolated from the intestine of the deep-sea loosejaw dragonfish, Malacosteus niger.</title>
        <authorList>
            <person name="Uniacke-Lowe S."/>
            <person name="Johnson C.N."/>
            <person name="Stanton C."/>
            <person name="Hill C."/>
            <person name="Ross P."/>
        </authorList>
    </citation>
    <scope>NUCLEOTIDE SEQUENCE [LARGE SCALE GENOMIC DNA]</scope>
    <source>
        <strain evidence="2 3">APC 3343</strain>
    </source>
</reference>
<comment type="caution">
    <text evidence="2">The sequence shown here is derived from an EMBL/GenBank/DDBJ whole genome shotgun (WGS) entry which is preliminary data.</text>
</comment>
<evidence type="ECO:0000313" key="3">
    <source>
        <dbReference type="Proteomes" id="UP001231197"/>
    </source>
</evidence>
<sequence length="1146" mass="126310">MKKIICIIFLLLTNAFTHAQNEASYWYFGQNAGLQFNAQSGTVTPLSNGQINTLEGCTSISDTDGNLLFYSDGQTVWNSNHQIMSNGDYFGGTGLLGDPSSTSSGLIVPKPNDPNKYYLFTVDEPHHNNASTYPNQFTGNYEGGGTVPTQDDGYNNGFNYSLIDMTLNGGLGDVDTVVKNKHLVTYDPSIPIESKYKCSEKITAVRAEDCSSFWIITHFGDKFYAFKIDENGVNETPVISTVGPNIPISGYRRNALGYLKASPDASKLIAANYGYAVTAGANAAGSVDLFNFNNETGIVSNHLELYGPQNNASPYGVEFSAENRKVYATLSEGDAGFETSHVIQWDLETTDIPNSAQVIHSSNTISAGALQLGIDRRIYRAQLSYFGNQSISKYLGVITNPEADGIAANYNPQGIFLDINGSNQNVSRLGLPPFIQSLFNSEIDIIKNGISTTELKLCTGDNYTLEATNIPGADYVWLFNGMQLAESSAQLLVDNPGFYEVYIEPNNGDCPIEGNAVVGVFEIPVANSLSNVIVCDDGDDDGITSFDFTSKNSEVLLSQDPLTYNVRYFETDTDAELGENEIIFPYNNISNPQTIFARVDHTQNPNCFAVNSFQLNVSTLPQLTTIDPVEFCDTFGDESDGYAIIDLENLKPALSGNQNENNTAITFHKTLNDANNKLNPLPLNYANSEAFNETIFVRIENTTNTACFNTSSFNVIVNPIPVARNLSIIQCDEDGIPEGFTSFNLNNHVEDITDNIENNMVTFYLSLTDAQNQEDAIDGGIFNNFLNPQIIYARVTNTNSECINFSEISLEVSTTYTNNANLKICDADGTEDGLMTFNLTEANAAVLAGSPIGLDLVYYETYSDALLETNQIDTIFRNTIPYNQTIFGRVKNANACYGISEIKLTVFELPQIETEFETFYCLNSFETIILNAGVLEDSPSNYYYEWSTGENTSQIEISSPGTYNVEVSNTNGCFKNIVITVLPSNIATISSINVVDASENNTISIFVDSNSEGDYEYALNDYNGSYQNSNTFTNVPPGLHTVYVRDKNNCGIVEDLISVIGFPKFFTPNNDAVNDYWQVYGINEQFQVNSSIYIFDRYGKLLIELDPLSSGWDGNYNGNKMPTSDYWFKVILDDGRTFTNHFTLKR</sequence>
<dbReference type="NCBIfam" id="TIGR04131">
    <property type="entry name" value="Bac_Flav_CTERM"/>
    <property type="match status" value="1"/>
</dbReference>
<proteinExistence type="predicted"/>